<proteinExistence type="predicted"/>
<dbReference type="Proteomes" id="UP000571084">
    <property type="component" value="Unassembled WGS sequence"/>
</dbReference>
<comment type="caution">
    <text evidence="1">The sequence shown here is derived from an EMBL/GenBank/DDBJ whole genome shotgun (WGS) entry which is preliminary data.</text>
</comment>
<gene>
    <name evidence="1" type="ORF">HNR39_004117</name>
</gene>
<organism evidence="1 2">
    <name type="scientific">Glaciimonas immobilis</name>
    <dbReference type="NCBI Taxonomy" id="728004"/>
    <lineage>
        <taxon>Bacteria</taxon>
        <taxon>Pseudomonadati</taxon>
        <taxon>Pseudomonadota</taxon>
        <taxon>Betaproteobacteria</taxon>
        <taxon>Burkholderiales</taxon>
        <taxon>Oxalobacteraceae</taxon>
        <taxon>Glaciimonas</taxon>
    </lineage>
</organism>
<accession>A0A840RXE5</accession>
<protein>
    <submittedName>
        <fullName evidence="1">Uncharacterized protein</fullName>
    </submittedName>
</protein>
<keyword evidence="2" id="KW-1185">Reference proteome</keyword>
<reference evidence="1 2" key="1">
    <citation type="submission" date="2020-08" db="EMBL/GenBank/DDBJ databases">
        <title>Genomic Encyclopedia of Type Strains, Phase IV (KMG-IV): sequencing the most valuable type-strain genomes for metagenomic binning, comparative biology and taxonomic classification.</title>
        <authorList>
            <person name="Goeker M."/>
        </authorList>
    </citation>
    <scope>NUCLEOTIDE SEQUENCE [LARGE SCALE GENOMIC DNA]</scope>
    <source>
        <strain evidence="1 2">DSM 23240</strain>
    </source>
</reference>
<name>A0A840RXE5_9BURK</name>
<dbReference type="AlphaFoldDB" id="A0A840RXE5"/>
<dbReference type="EMBL" id="JACHHQ010000012">
    <property type="protein sequence ID" value="MBB5202253.1"/>
    <property type="molecule type" value="Genomic_DNA"/>
</dbReference>
<sequence>MRFGNYFAGLSHYVCNVVCFALDDYARPKHYIMRQSNGCHIEIKVVITLVASEIFVTALWNRPARTNNADRRFVRSGWKSDSRQRIFNSSHHPLGPI</sequence>
<evidence type="ECO:0000313" key="2">
    <source>
        <dbReference type="Proteomes" id="UP000571084"/>
    </source>
</evidence>
<evidence type="ECO:0000313" key="1">
    <source>
        <dbReference type="EMBL" id="MBB5202253.1"/>
    </source>
</evidence>